<evidence type="ECO:0000313" key="4">
    <source>
        <dbReference type="Proteomes" id="UP000077037"/>
    </source>
</evidence>
<dbReference type="OrthoDB" id="8708627at2"/>
<dbReference type="SUPFAM" id="SSF52540">
    <property type="entry name" value="P-loop containing nucleoside triphosphate hydrolases"/>
    <property type="match status" value="1"/>
</dbReference>
<dbReference type="InterPro" id="IPR027417">
    <property type="entry name" value="P-loop_NTPase"/>
</dbReference>
<evidence type="ECO:0000313" key="3">
    <source>
        <dbReference type="EMBL" id="SAH86800.1"/>
    </source>
</evidence>
<dbReference type="Proteomes" id="UP000077037">
    <property type="component" value="Unassembled WGS sequence"/>
</dbReference>
<proteinExistence type="predicted"/>
<dbReference type="Pfam" id="PF07693">
    <property type="entry name" value="KAP_NTPase"/>
    <property type="match status" value="1"/>
</dbReference>
<dbReference type="RefSeq" id="WP_082887034.1">
    <property type="nucleotide sequence ID" value="NZ_FKBS01000006.1"/>
</dbReference>
<feature type="domain" description="KAP NTPase" evidence="2">
    <location>
        <begin position="29"/>
        <end position="338"/>
    </location>
</feature>
<reference evidence="3 4" key="1">
    <citation type="submission" date="2016-03" db="EMBL/GenBank/DDBJ databases">
        <authorList>
            <consortium name="Pathogen Informatics"/>
        </authorList>
    </citation>
    <scope>NUCLEOTIDE SEQUENCE [LARGE SCALE GENOMIC DNA]</scope>
    <source>
        <strain evidence="3 4">NCTC13364</strain>
    </source>
</reference>
<dbReference type="InterPro" id="IPR011646">
    <property type="entry name" value="KAP_P-loop"/>
</dbReference>
<evidence type="ECO:0000256" key="1">
    <source>
        <dbReference type="SAM" id="MobiDB-lite"/>
    </source>
</evidence>
<accession>A0A157KR31</accession>
<dbReference type="InterPro" id="IPR052754">
    <property type="entry name" value="NTPase_KAP_P-loop"/>
</dbReference>
<name>A0A157KR31_9BORD</name>
<dbReference type="EMBL" id="FKBS01000006">
    <property type="protein sequence ID" value="SAH86800.1"/>
    <property type="molecule type" value="Genomic_DNA"/>
</dbReference>
<dbReference type="AlphaFoldDB" id="A0A157KR31"/>
<dbReference type="PANTHER" id="PTHR22674">
    <property type="entry name" value="NTPASE, KAP FAMILY P-LOOP DOMAIN-CONTAINING 1"/>
    <property type="match status" value="1"/>
</dbReference>
<feature type="region of interest" description="Disordered" evidence="1">
    <location>
        <begin position="1"/>
        <end position="21"/>
    </location>
</feature>
<organism evidence="3 4">
    <name type="scientific">Bordetella ansorpii</name>
    <dbReference type="NCBI Taxonomy" id="288768"/>
    <lineage>
        <taxon>Bacteria</taxon>
        <taxon>Pseudomonadati</taxon>
        <taxon>Pseudomonadota</taxon>
        <taxon>Betaproteobacteria</taxon>
        <taxon>Burkholderiales</taxon>
        <taxon>Alcaligenaceae</taxon>
        <taxon>Bordetella</taxon>
    </lineage>
</organism>
<gene>
    <name evidence="3" type="ORF">SAMEA1982600_00451</name>
</gene>
<dbReference type="Gene3D" id="3.40.50.300">
    <property type="entry name" value="P-loop containing nucleotide triphosphate hydrolases"/>
    <property type="match status" value="1"/>
</dbReference>
<sequence>MYDDSAYPGKPELLADKPSAEGDQYGRTDFAHQIGNLLKVRPGGPGIVVGIEGPWGSGKSSIIEMIKQNLDSSPESGPIIVQFSPWMLSGSEALVEALLTELAAGINEGSGEAATGKALTVSKRILGYVGLLRHLKYLKHVPGVSLVGVSAEAIGNAMTVAGSIAESIGNGVDQANKIVTDVESALTVQNTLHRRKRDVENALIDLDRSILVVVDDVDRLTPAETIEVFRTIKAVADFPGVAYLVTYDREVVSDSLGSGNHASGEAYLDKIVQVAYPLAPAFPWQLRSHLKATLDDRLDRSGRTLESYEERLMPEAIKIACSLCRHPRDIVRLANRLTLSLVSTRHHANAADVLVAEAVFQRFPRIRDALGKSPQHFVQERFTVKNKLSDLRFVEEYTQSSINWESYLPKDAAQAAVCNAALDFLFSAPLKDQRSSVSDLRICEPWTLIRFLVHASLDGLPNADHIYEWLIAPARAEIGRRIRESGVREGQWLIQASMTFVESRKDVDHAGLFQELLHAYDYAKLEDDDWTQNLDGLGELAAKCVRLCGADKLELLLGFVHSTPLAYGQALLTNLKDMEGAAGRATGFDPEEFSQCIEVWLARAEQAFQAGTVVREKHLRSVLKGMGKLADDRDVRGYRALMALCRRPEGLAYVMQYEKDQLPSRHIYGFLGNGEELASLIRRSPEHSSYQWFLEKMQHEDIALILRAFNHQPED</sequence>
<evidence type="ECO:0000259" key="2">
    <source>
        <dbReference type="Pfam" id="PF07693"/>
    </source>
</evidence>
<protein>
    <submittedName>
        <fullName evidence="3">Predicted P-loop ATPase</fullName>
    </submittedName>
</protein>
<dbReference type="PANTHER" id="PTHR22674:SF6">
    <property type="entry name" value="NTPASE KAP FAMILY P-LOOP DOMAIN-CONTAINING PROTEIN 1"/>
    <property type="match status" value="1"/>
</dbReference>